<dbReference type="SMART" id="SM00382">
    <property type="entry name" value="AAA"/>
    <property type="match status" value="1"/>
</dbReference>
<protein>
    <submittedName>
        <fullName evidence="6">ABC-type transporter, ATPase component</fullName>
    </submittedName>
</protein>
<dbReference type="GO" id="GO:0016887">
    <property type="term" value="F:ATP hydrolysis activity"/>
    <property type="evidence" value="ECO:0007669"/>
    <property type="project" value="InterPro"/>
</dbReference>
<dbReference type="InterPro" id="IPR015856">
    <property type="entry name" value="ABC_transpr_CbiO/EcfA_su"/>
</dbReference>
<dbReference type="InterPro" id="IPR003593">
    <property type="entry name" value="AAA+_ATPase"/>
</dbReference>
<accession>Q6M473</accession>
<dbReference type="InterPro" id="IPR050095">
    <property type="entry name" value="ECF_ABC_transporter_ATP-bd"/>
</dbReference>
<keyword evidence="2" id="KW-0813">Transport</keyword>
<dbReference type="InterPro" id="IPR003439">
    <property type="entry name" value="ABC_transporter-like_ATP-bd"/>
</dbReference>
<evidence type="ECO:0000256" key="3">
    <source>
        <dbReference type="ARBA" id="ARBA00022741"/>
    </source>
</evidence>
<dbReference type="PROSITE" id="PS00211">
    <property type="entry name" value="ABC_TRANSPORTER_1"/>
    <property type="match status" value="1"/>
</dbReference>
<evidence type="ECO:0000256" key="4">
    <source>
        <dbReference type="ARBA" id="ARBA00022840"/>
    </source>
</evidence>
<evidence type="ECO:0000256" key="2">
    <source>
        <dbReference type="ARBA" id="ARBA00022448"/>
    </source>
</evidence>
<dbReference type="Pfam" id="PF00005">
    <property type="entry name" value="ABC_tran"/>
    <property type="match status" value="1"/>
</dbReference>
<evidence type="ECO:0000313" key="7">
    <source>
        <dbReference type="Proteomes" id="UP000000582"/>
    </source>
</evidence>
<dbReference type="STRING" id="196627.cg2148"/>
<dbReference type="Proteomes" id="UP000000582">
    <property type="component" value="Chromosome"/>
</dbReference>
<dbReference type="PROSITE" id="PS50893">
    <property type="entry name" value="ABC_TRANSPORTER_2"/>
    <property type="match status" value="1"/>
</dbReference>
<keyword evidence="3" id="KW-0547">Nucleotide-binding</keyword>
<dbReference type="KEGG" id="cgb:cg2148"/>
<gene>
    <name evidence="6" type="ordered locus">Cgl1959</name>
</gene>
<proteinExistence type="inferred from homology"/>
<dbReference type="GO" id="GO:0005524">
    <property type="term" value="F:ATP binding"/>
    <property type="evidence" value="ECO:0007669"/>
    <property type="project" value="UniProtKB-KW"/>
</dbReference>
<dbReference type="BioCyc" id="CORYNE:G18NG-11551-MONOMER"/>
<dbReference type="GO" id="GO:0042626">
    <property type="term" value="F:ATPase-coupled transmembrane transporter activity"/>
    <property type="evidence" value="ECO:0007669"/>
    <property type="project" value="TreeGrafter"/>
</dbReference>
<organism evidence="6 7">
    <name type="scientific">Corynebacterium glutamicum (strain ATCC 13032 / DSM 20300 / JCM 1318 / BCRC 11384 / CCUG 27702 / LMG 3730 / NBRC 12168 / NCIMB 10025 / NRRL B-2784 / 534)</name>
    <dbReference type="NCBI Taxonomy" id="196627"/>
    <lineage>
        <taxon>Bacteria</taxon>
        <taxon>Bacillati</taxon>
        <taxon>Actinomycetota</taxon>
        <taxon>Actinomycetes</taxon>
        <taxon>Mycobacteriales</taxon>
        <taxon>Corynebacteriaceae</taxon>
        <taxon>Corynebacterium</taxon>
    </lineage>
</organism>
<dbReference type="SUPFAM" id="SSF52540">
    <property type="entry name" value="P-loop containing nucleoside triphosphate hydrolases"/>
    <property type="match status" value="1"/>
</dbReference>
<dbReference type="HOGENOM" id="CLU_000604_1_22_11"/>
<dbReference type="eggNOG" id="COG1122">
    <property type="taxonomic scope" value="Bacteria"/>
</dbReference>
<dbReference type="EMBL" id="BA000036">
    <property type="protein sequence ID" value="BAB99352.1"/>
    <property type="molecule type" value="Genomic_DNA"/>
</dbReference>
<evidence type="ECO:0000259" key="5">
    <source>
        <dbReference type="PROSITE" id="PS50893"/>
    </source>
</evidence>
<evidence type="ECO:0000256" key="1">
    <source>
        <dbReference type="ARBA" id="ARBA00005417"/>
    </source>
</evidence>
<dbReference type="CDD" id="cd03225">
    <property type="entry name" value="ABC_cobalt_CbiO_domain1"/>
    <property type="match status" value="1"/>
</dbReference>
<dbReference type="InterPro" id="IPR027417">
    <property type="entry name" value="P-loop_NTPase"/>
</dbReference>
<dbReference type="PANTHER" id="PTHR43553:SF24">
    <property type="entry name" value="ENERGY-COUPLING FACTOR TRANSPORTER ATP-BINDING PROTEIN ECFA1"/>
    <property type="match status" value="1"/>
</dbReference>
<evidence type="ECO:0000313" key="6">
    <source>
        <dbReference type="EMBL" id="BAB99352.1"/>
    </source>
</evidence>
<feature type="domain" description="ABC transporter" evidence="5">
    <location>
        <begin position="7"/>
        <end position="233"/>
    </location>
</feature>
<dbReference type="AlphaFoldDB" id="Q8NP62"/>
<reference evidence="7" key="1">
    <citation type="journal article" date="2003" name="Appl. Microbiol. Biotechnol.">
        <title>The Corynebacterium glutamicum genome: features and impacts on biotechnological processes.</title>
        <authorList>
            <person name="Ikeda M."/>
            <person name="Nakagawa S."/>
        </authorList>
    </citation>
    <scope>NUCLEOTIDE SEQUENCE [LARGE SCALE GENOMIC DNA]</scope>
    <source>
        <strain evidence="7">ATCC 13032 / DSM 20300 / BCRC 11384 / JCM 1318 / LMG 3730 / NCIMB 10025</strain>
    </source>
</reference>
<dbReference type="KEGG" id="cgl:Cgl1959"/>
<dbReference type="OrthoDB" id="9806471at2"/>
<dbReference type="GO" id="GO:0043190">
    <property type="term" value="C:ATP-binding cassette (ABC) transporter complex"/>
    <property type="evidence" value="ECO:0007669"/>
    <property type="project" value="TreeGrafter"/>
</dbReference>
<dbReference type="InterPro" id="IPR017871">
    <property type="entry name" value="ABC_transporter-like_CS"/>
</dbReference>
<name>Q8NP62_CORGL</name>
<comment type="similarity">
    <text evidence="1">Belongs to the ABC transporter superfamily.</text>
</comment>
<dbReference type="Gene3D" id="3.40.50.300">
    <property type="entry name" value="P-loop containing nucleotide triphosphate hydrolases"/>
    <property type="match status" value="1"/>
</dbReference>
<sequence length="233" mass="26070">MQFMPEIIFDNTEVRYDDSLILEPLSLKLTEQRIGIIGANGGGKSTLIRMINGLGEPTTGRVLVDGLDVSHSGREVRKKVGFVFSDAENQIVMPTVREDIAFSLRRHKMPRAEKAQRVDEMMARFNLSEHADQSPHTLSGGQKQLLALAAVLILEPEVIIADEPTTLLDLRNRLMIKDVFNKLEQQLIVVSHDLDFLSDFERVICINDHKIAADGPPQKSIDLYVSLMAEPAK</sequence>
<dbReference type="PATRIC" id="fig|196627.13.peg.1897"/>
<keyword evidence="4" id="KW-0067">ATP-binding</keyword>
<accession>Q8NP62</accession>
<keyword evidence="7" id="KW-1185">Reference proteome</keyword>
<dbReference type="PANTHER" id="PTHR43553">
    <property type="entry name" value="HEAVY METAL TRANSPORTER"/>
    <property type="match status" value="1"/>
</dbReference>